<sequence>MPIPQPFFPSYNRTPKHYGYLNTLHPNPRDEFRTFWSRVEEFLVAGEQKITHTKPFFFPFLSAATCTNHPLEVDQRTNTFCKGSVDTTMSGVDTMVQNKGRNVKKSPSQVDTSPEQVDTREPSQKACCSDSQSRSTPNTGRSTLDGSPRRPVLQTTKVGRDEMRSGRH</sequence>
<gene>
    <name evidence="2" type="ORF">Taro_047381</name>
</gene>
<proteinExistence type="predicted"/>
<protein>
    <submittedName>
        <fullName evidence="2">Uncharacterized protein</fullName>
    </submittedName>
</protein>
<comment type="caution">
    <text evidence="2">The sequence shown here is derived from an EMBL/GenBank/DDBJ whole genome shotgun (WGS) entry which is preliminary data.</text>
</comment>
<keyword evidence="3" id="KW-1185">Reference proteome</keyword>
<feature type="region of interest" description="Disordered" evidence="1">
    <location>
        <begin position="95"/>
        <end position="168"/>
    </location>
</feature>
<reference evidence="2" key="1">
    <citation type="submission" date="2017-07" db="EMBL/GenBank/DDBJ databases">
        <title>Taro Niue Genome Assembly and Annotation.</title>
        <authorList>
            <person name="Atibalentja N."/>
            <person name="Keating K."/>
            <person name="Fields C.J."/>
        </authorList>
    </citation>
    <scope>NUCLEOTIDE SEQUENCE</scope>
    <source>
        <strain evidence="2">Niue_2</strain>
        <tissue evidence="2">Leaf</tissue>
    </source>
</reference>
<feature type="compositionally biased region" description="Polar residues" evidence="1">
    <location>
        <begin position="129"/>
        <end position="145"/>
    </location>
</feature>
<evidence type="ECO:0000313" key="3">
    <source>
        <dbReference type="Proteomes" id="UP000652761"/>
    </source>
</evidence>
<name>A0A843X0R2_COLES</name>
<dbReference type="Proteomes" id="UP000652761">
    <property type="component" value="Unassembled WGS sequence"/>
</dbReference>
<dbReference type="EMBL" id="NMUH01006093">
    <property type="protein sequence ID" value="MQM14447.1"/>
    <property type="molecule type" value="Genomic_DNA"/>
</dbReference>
<accession>A0A843X0R2</accession>
<feature type="compositionally biased region" description="Polar residues" evidence="1">
    <location>
        <begin position="95"/>
        <end position="116"/>
    </location>
</feature>
<evidence type="ECO:0000313" key="2">
    <source>
        <dbReference type="EMBL" id="MQM14447.1"/>
    </source>
</evidence>
<evidence type="ECO:0000256" key="1">
    <source>
        <dbReference type="SAM" id="MobiDB-lite"/>
    </source>
</evidence>
<dbReference type="AlphaFoldDB" id="A0A843X0R2"/>
<organism evidence="2 3">
    <name type="scientific">Colocasia esculenta</name>
    <name type="common">Wild taro</name>
    <name type="synonym">Arum esculentum</name>
    <dbReference type="NCBI Taxonomy" id="4460"/>
    <lineage>
        <taxon>Eukaryota</taxon>
        <taxon>Viridiplantae</taxon>
        <taxon>Streptophyta</taxon>
        <taxon>Embryophyta</taxon>
        <taxon>Tracheophyta</taxon>
        <taxon>Spermatophyta</taxon>
        <taxon>Magnoliopsida</taxon>
        <taxon>Liliopsida</taxon>
        <taxon>Araceae</taxon>
        <taxon>Aroideae</taxon>
        <taxon>Colocasieae</taxon>
        <taxon>Colocasia</taxon>
    </lineage>
</organism>
<feature type="compositionally biased region" description="Basic and acidic residues" evidence="1">
    <location>
        <begin position="158"/>
        <end position="168"/>
    </location>
</feature>